<evidence type="ECO:0000313" key="2">
    <source>
        <dbReference type="EMBL" id="SZX76985.1"/>
    </source>
</evidence>
<evidence type="ECO:0000256" key="1">
    <source>
        <dbReference type="SAM" id="MobiDB-lite"/>
    </source>
</evidence>
<dbReference type="Proteomes" id="UP000256970">
    <property type="component" value="Unassembled WGS sequence"/>
</dbReference>
<sequence>MKGKPKHVNHISGAGHGSRLEATAAAAAAAAGPGAGPGNGMRRCQLCGCYVPGSDQSWRTHTTGIRHRRNAASQRVFGEAGHAVVSAFEHFDEAAPATYRGKDVVLLAAQQRQQLAAPASSSRERRGQPETPHDSQATVLQQLQRQLRKHLATQVGLGSVYNKAAERFSSEALAAAWQQLQADVAQQLQQQQQQQQQQQWQSDQQQLAECELRLSLSEPAQLACLAYLLPDSVTALAVTVPYQSYGPAAAATCAAMACFCCSMSRHHNLLALRLAFSSDQYSAILRQGGASLARLPELWGKVLGALSDAMQVNCGLQRLALAAFPCQFPPEALAALQTSLAASRPRLRAAVLAASHPRLGAASPLARLPRELLAALLARAVPREGCSLALELPQGLAGDSSSDDSSSDDSSSSEDSDDSDDEDSSSSGSQEGN</sequence>
<reference evidence="2 3" key="1">
    <citation type="submission" date="2016-10" db="EMBL/GenBank/DDBJ databases">
        <authorList>
            <person name="Cai Z."/>
        </authorList>
    </citation>
    <scope>NUCLEOTIDE SEQUENCE [LARGE SCALE GENOMIC DNA]</scope>
</reference>
<dbReference type="AlphaFoldDB" id="A0A383WHM9"/>
<evidence type="ECO:0000313" key="3">
    <source>
        <dbReference type="Proteomes" id="UP000256970"/>
    </source>
</evidence>
<proteinExistence type="predicted"/>
<feature type="region of interest" description="Disordered" evidence="1">
    <location>
        <begin position="115"/>
        <end position="137"/>
    </location>
</feature>
<accession>A0A383WHM9</accession>
<feature type="region of interest" description="Disordered" evidence="1">
    <location>
        <begin position="392"/>
        <end position="433"/>
    </location>
</feature>
<dbReference type="EMBL" id="FNXT01001271">
    <property type="protein sequence ID" value="SZX76985.1"/>
    <property type="molecule type" value="Genomic_DNA"/>
</dbReference>
<keyword evidence="3" id="KW-1185">Reference proteome</keyword>
<organism evidence="2 3">
    <name type="scientific">Tetradesmus obliquus</name>
    <name type="common">Green alga</name>
    <name type="synonym">Acutodesmus obliquus</name>
    <dbReference type="NCBI Taxonomy" id="3088"/>
    <lineage>
        <taxon>Eukaryota</taxon>
        <taxon>Viridiplantae</taxon>
        <taxon>Chlorophyta</taxon>
        <taxon>core chlorophytes</taxon>
        <taxon>Chlorophyceae</taxon>
        <taxon>CS clade</taxon>
        <taxon>Sphaeropleales</taxon>
        <taxon>Scenedesmaceae</taxon>
        <taxon>Tetradesmus</taxon>
    </lineage>
</organism>
<feature type="compositionally biased region" description="Acidic residues" evidence="1">
    <location>
        <begin position="401"/>
        <end position="424"/>
    </location>
</feature>
<name>A0A383WHM9_TETOB</name>
<gene>
    <name evidence="2" type="ORF">BQ4739_LOCUS17346</name>
</gene>
<protein>
    <submittedName>
        <fullName evidence="2">Uncharacterized protein</fullName>
    </submittedName>
</protein>
<feature type="compositionally biased region" description="Basic and acidic residues" evidence="1">
    <location>
        <begin position="122"/>
        <end position="133"/>
    </location>
</feature>